<dbReference type="InterPro" id="IPR024768">
    <property type="entry name" value="Marf1"/>
</dbReference>
<evidence type="ECO:0000256" key="1">
    <source>
        <dbReference type="SAM" id="MobiDB-lite"/>
    </source>
</evidence>
<dbReference type="GO" id="GO:0005777">
    <property type="term" value="C:peroxisome"/>
    <property type="evidence" value="ECO:0007669"/>
    <property type="project" value="InterPro"/>
</dbReference>
<dbReference type="AlphaFoldDB" id="A0A565BB41"/>
<dbReference type="EMBL" id="CABITT030000003">
    <property type="protein sequence ID" value="VVA98036.1"/>
    <property type="molecule type" value="Genomic_DNA"/>
</dbReference>
<sequence length="254" mass="28752">MELFGTYVPFPDLEDQKPWTYRTSPEPSGEFCNANTGVFWDVRDYRIPDLFNPDLVKQKIIKAVLDAGYTGDVSILLWIPKNKDSDHLLQLYSAANIPITFVPKDDELEMIHNIVVGILLWSLDNPEPANVMVVSEHISYDMLESLDILRGDKNYRVLISNPLEDCYTDIFPCGSLDWLVKSLSPPNKKKRPIADISDSEGSDNSTYLVGVNPSPMRYSAETSETMWSEFPPPPPGCDGKIYLLVEVICRLDFI</sequence>
<gene>
    <name evidence="3" type="ORF">ANE_LOCUS8481</name>
</gene>
<reference evidence="3" key="1">
    <citation type="submission" date="2019-07" db="EMBL/GenBank/DDBJ databases">
        <authorList>
            <person name="Dittberner H."/>
        </authorList>
    </citation>
    <scope>NUCLEOTIDE SEQUENCE [LARGE SCALE GENOMIC DNA]</scope>
</reference>
<protein>
    <recommendedName>
        <fullName evidence="2">NYN domain-containing protein</fullName>
    </recommendedName>
</protein>
<dbReference type="Pfam" id="PF01936">
    <property type="entry name" value="NYN"/>
    <property type="match status" value="1"/>
</dbReference>
<accession>A0A565BB41</accession>
<dbReference type="GO" id="GO:0010468">
    <property type="term" value="P:regulation of gene expression"/>
    <property type="evidence" value="ECO:0007669"/>
    <property type="project" value="InterPro"/>
</dbReference>
<dbReference type="CDD" id="cd10910">
    <property type="entry name" value="PIN_limkain_b1_N_like"/>
    <property type="match status" value="1"/>
</dbReference>
<dbReference type="InterPro" id="IPR021139">
    <property type="entry name" value="NYN"/>
</dbReference>
<evidence type="ECO:0000313" key="3">
    <source>
        <dbReference type="EMBL" id="VVA98036.1"/>
    </source>
</evidence>
<dbReference type="Proteomes" id="UP000489600">
    <property type="component" value="Unassembled WGS sequence"/>
</dbReference>
<comment type="caution">
    <text evidence="3">The sequence shown here is derived from an EMBL/GenBank/DDBJ whole genome shotgun (WGS) entry which is preliminary data.</text>
</comment>
<dbReference type="OrthoDB" id="1113968at2759"/>
<evidence type="ECO:0000313" key="4">
    <source>
        <dbReference type="Proteomes" id="UP000489600"/>
    </source>
</evidence>
<proteinExistence type="predicted"/>
<name>A0A565BB41_9BRAS</name>
<organism evidence="3 4">
    <name type="scientific">Arabis nemorensis</name>
    <dbReference type="NCBI Taxonomy" id="586526"/>
    <lineage>
        <taxon>Eukaryota</taxon>
        <taxon>Viridiplantae</taxon>
        <taxon>Streptophyta</taxon>
        <taxon>Embryophyta</taxon>
        <taxon>Tracheophyta</taxon>
        <taxon>Spermatophyta</taxon>
        <taxon>Magnoliopsida</taxon>
        <taxon>eudicotyledons</taxon>
        <taxon>Gunneridae</taxon>
        <taxon>Pentapetalae</taxon>
        <taxon>rosids</taxon>
        <taxon>malvids</taxon>
        <taxon>Brassicales</taxon>
        <taxon>Brassicaceae</taxon>
        <taxon>Arabideae</taxon>
        <taxon>Arabis</taxon>
    </lineage>
</organism>
<dbReference type="PANTHER" id="PTHR14379">
    <property type="entry name" value="LIMKAIN B LKAP"/>
    <property type="match status" value="1"/>
</dbReference>
<dbReference type="GO" id="GO:0004540">
    <property type="term" value="F:RNA nuclease activity"/>
    <property type="evidence" value="ECO:0007669"/>
    <property type="project" value="InterPro"/>
</dbReference>
<dbReference type="PANTHER" id="PTHR14379:SF3">
    <property type="entry name" value="MEIOSIS REGULATOR AND MRNA STABILITY FACTOR 1"/>
    <property type="match status" value="1"/>
</dbReference>
<feature type="domain" description="NYN" evidence="2">
    <location>
        <begin position="36"/>
        <end position="159"/>
    </location>
</feature>
<keyword evidence="4" id="KW-1185">Reference proteome</keyword>
<feature type="region of interest" description="Disordered" evidence="1">
    <location>
        <begin position="186"/>
        <end position="206"/>
    </location>
</feature>
<evidence type="ECO:0000259" key="2">
    <source>
        <dbReference type="Pfam" id="PF01936"/>
    </source>
</evidence>